<dbReference type="HOGENOM" id="CLU_3196647_0_0_11"/>
<keyword evidence="2" id="KW-1185">Reference proteome</keyword>
<sequence length="45" mass="5039">MAAYMDNDDVATYMDNDEMASLRGHNPVQITIPAHKAHLRIIIAN</sequence>
<dbReference type="EMBL" id="ACCG02000105">
    <property type="protein sequence ID" value="EFE88034.1"/>
    <property type="molecule type" value="Genomic_DNA"/>
</dbReference>
<accession>D4BSM4</accession>
<evidence type="ECO:0000313" key="2">
    <source>
        <dbReference type="Proteomes" id="UP000003191"/>
    </source>
</evidence>
<proteinExistence type="predicted"/>
<organism evidence="1 2">
    <name type="scientific">Bifidobacterium breve DSM 20213 = JCM 1192</name>
    <dbReference type="NCBI Taxonomy" id="518634"/>
    <lineage>
        <taxon>Bacteria</taxon>
        <taxon>Bacillati</taxon>
        <taxon>Actinomycetota</taxon>
        <taxon>Actinomycetes</taxon>
        <taxon>Bifidobacteriales</taxon>
        <taxon>Bifidobacteriaceae</taxon>
        <taxon>Bifidobacterium</taxon>
    </lineage>
</organism>
<gene>
    <name evidence="1" type="ORF">BIFBRE_05116</name>
</gene>
<reference evidence="1 2" key="1">
    <citation type="submission" date="2010-02" db="EMBL/GenBank/DDBJ databases">
        <authorList>
            <person name="Weinstock G."/>
            <person name="Sodergren E."/>
            <person name="Clifton S."/>
            <person name="Fulton L."/>
            <person name="Fulton B."/>
            <person name="Courtney L."/>
            <person name="Fronick C."/>
            <person name="Harrison M."/>
            <person name="Strong C."/>
            <person name="Farmer C."/>
            <person name="Delahaunty K."/>
            <person name="Markovic C."/>
            <person name="Hall O."/>
            <person name="Minx P."/>
            <person name="Tomlinson C."/>
            <person name="Mitreva M."/>
            <person name="Nelson J."/>
            <person name="Hou S."/>
            <person name="Wollam A."/>
            <person name="Pepin K.H."/>
            <person name="Johnson M."/>
            <person name="Bhonagiri V."/>
            <person name="Zhang X."/>
            <person name="Suruliraj S."/>
            <person name="Warren W."/>
            <person name="Chinwalla A."/>
            <person name="Mardis E.R."/>
            <person name="Wilson R.K."/>
        </authorList>
    </citation>
    <scope>NUCLEOTIDE SEQUENCE [LARGE SCALE GENOMIC DNA]</scope>
    <source>
        <strain evidence="1 2">DSM 20213</strain>
    </source>
</reference>
<protein>
    <submittedName>
        <fullName evidence="1">Uncharacterized protein</fullName>
    </submittedName>
</protein>
<dbReference type="AlphaFoldDB" id="D4BSM4"/>
<comment type="caution">
    <text evidence="1">The sequence shown here is derived from an EMBL/GenBank/DDBJ whole genome shotgun (WGS) entry which is preliminary data.</text>
</comment>
<dbReference type="Proteomes" id="UP000003191">
    <property type="component" value="Unassembled WGS sequence"/>
</dbReference>
<evidence type="ECO:0000313" key="1">
    <source>
        <dbReference type="EMBL" id="EFE88034.1"/>
    </source>
</evidence>
<name>D4BSM4_BIFBR</name>